<dbReference type="GO" id="GO:0006310">
    <property type="term" value="P:DNA recombination"/>
    <property type="evidence" value="ECO:0007669"/>
    <property type="project" value="UniProtKB-KW"/>
</dbReference>
<comment type="similarity">
    <text evidence="3">Belongs to the prokaryotic Ku family.</text>
</comment>
<dbReference type="HAMAP" id="MF_01875">
    <property type="entry name" value="Prokaryotic_Ku"/>
    <property type="match status" value="1"/>
</dbReference>
<dbReference type="SUPFAM" id="SSF100939">
    <property type="entry name" value="SPOC domain-like"/>
    <property type="match status" value="1"/>
</dbReference>
<dbReference type="SMART" id="SM00559">
    <property type="entry name" value="Ku78"/>
    <property type="match status" value="1"/>
</dbReference>
<evidence type="ECO:0000313" key="7">
    <source>
        <dbReference type="Proteomes" id="UP000243342"/>
    </source>
</evidence>
<keyword evidence="3" id="KW-0227">DNA damage</keyword>
<feature type="domain" description="Ku" evidence="5">
    <location>
        <begin position="53"/>
        <end position="182"/>
    </location>
</feature>
<comment type="subunit">
    <text evidence="3">Homodimer. Interacts with LigD.</text>
</comment>
<dbReference type="Pfam" id="PF02735">
    <property type="entry name" value="Ku"/>
    <property type="match status" value="1"/>
</dbReference>
<sequence>MPATIFKGSIAFGLVSVPVQLIAAAESKQVTLHQVHKADGGRVRNKKICERDEKELANDEIAKAYTAPDGQVAVLTDEDFDHLPLPSAHEIALERFVAVDEIDPAMWSTAYLAEPEPKRPGKPYVLLRDALAEAGVVGIARVALRTRESLCAVRAMGELLVVQLLRWPDEVRDRSGMHVPDDTLHRNELRMAMDLIKGMSRDFSMDDLPPDHYREALEQLVEAKLDDAPLPETPSAEAQGGQVMDLMDALKKSVAETKDGSGPKKKTPAKKTAARKRKAS</sequence>
<protein>
    <recommendedName>
        <fullName evidence="3">Non-homologous end joining protein Ku</fullName>
    </recommendedName>
</protein>
<evidence type="ECO:0000313" key="6">
    <source>
        <dbReference type="EMBL" id="OIV39509.1"/>
    </source>
</evidence>
<accession>A0A1J7BLM9</accession>
<keyword evidence="3" id="KW-0234">DNA repair</keyword>
<dbReference type="GO" id="GO:0003690">
    <property type="term" value="F:double-stranded DNA binding"/>
    <property type="evidence" value="ECO:0007669"/>
    <property type="project" value="UniProtKB-UniRule"/>
</dbReference>
<feature type="region of interest" description="Disordered" evidence="4">
    <location>
        <begin position="229"/>
        <end position="280"/>
    </location>
</feature>
<evidence type="ECO:0000256" key="3">
    <source>
        <dbReference type="HAMAP-Rule" id="MF_01875"/>
    </source>
</evidence>
<comment type="function">
    <text evidence="3">With LigD forms a non-homologous end joining (NHEJ) DNA repair enzyme, which repairs dsDNA breaks with reduced fidelity. Binds linear dsDNA with 5'- and 3'- overhangs but not closed circular dsDNA nor ssDNA. Recruits and stimulates the ligase activity of LigD.</text>
</comment>
<evidence type="ECO:0000256" key="1">
    <source>
        <dbReference type="ARBA" id="ARBA00023125"/>
    </source>
</evidence>
<dbReference type="EMBL" id="MLCF01000002">
    <property type="protein sequence ID" value="OIV39509.1"/>
    <property type="molecule type" value="Genomic_DNA"/>
</dbReference>
<organism evidence="6 7">
    <name type="scientific">Mangrovactinospora gilvigrisea</name>
    <dbReference type="NCBI Taxonomy" id="1428644"/>
    <lineage>
        <taxon>Bacteria</taxon>
        <taxon>Bacillati</taxon>
        <taxon>Actinomycetota</taxon>
        <taxon>Actinomycetes</taxon>
        <taxon>Kitasatosporales</taxon>
        <taxon>Streptomycetaceae</taxon>
        <taxon>Mangrovactinospora</taxon>
    </lineage>
</organism>
<gene>
    <name evidence="3" type="primary">ku</name>
    <name evidence="6" type="ORF">BIV57_00520</name>
</gene>
<dbReference type="Proteomes" id="UP000243342">
    <property type="component" value="Unassembled WGS sequence"/>
</dbReference>
<proteinExistence type="inferred from homology"/>
<name>A0A1J7BLM9_9ACTN</name>
<dbReference type="InterPro" id="IPR009187">
    <property type="entry name" value="Prok_Ku"/>
</dbReference>
<dbReference type="AlphaFoldDB" id="A0A1J7BLM9"/>
<reference evidence="6 7" key="1">
    <citation type="submission" date="2016-10" db="EMBL/GenBank/DDBJ databases">
        <title>Genome sequence of Streptomyces gilvigriseus MUSC 26.</title>
        <authorList>
            <person name="Lee L.-H."/>
            <person name="Ser H.-L."/>
        </authorList>
    </citation>
    <scope>NUCLEOTIDE SEQUENCE [LARGE SCALE GENOMIC DNA]</scope>
    <source>
        <strain evidence="6 7">MUSC 26</strain>
    </source>
</reference>
<comment type="caution">
    <text evidence="6">The sequence shown here is derived from an EMBL/GenBank/DDBJ whole genome shotgun (WGS) entry which is preliminary data.</text>
</comment>
<dbReference type="PIRSF" id="PIRSF006493">
    <property type="entry name" value="Prok_Ku"/>
    <property type="match status" value="1"/>
</dbReference>
<feature type="compositionally biased region" description="Basic residues" evidence="4">
    <location>
        <begin position="263"/>
        <end position="280"/>
    </location>
</feature>
<dbReference type="NCBIfam" id="TIGR02772">
    <property type="entry name" value="Ku_bact"/>
    <property type="match status" value="1"/>
</dbReference>
<feature type="compositionally biased region" description="Basic and acidic residues" evidence="4">
    <location>
        <begin position="248"/>
        <end position="262"/>
    </location>
</feature>
<evidence type="ECO:0000256" key="2">
    <source>
        <dbReference type="ARBA" id="ARBA00023172"/>
    </source>
</evidence>
<dbReference type="InterPro" id="IPR006164">
    <property type="entry name" value="DNA_bd_Ku70/Ku80"/>
</dbReference>
<keyword evidence="1 3" id="KW-0238">DNA-binding</keyword>
<dbReference type="GO" id="GO:0006303">
    <property type="term" value="P:double-strand break repair via nonhomologous end joining"/>
    <property type="evidence" value="ECO:0007669"/>
    <property type="project" value="UniProtKB-UniRule"/>
</dbReference>
<evidence type="ECO:0000256" key="4">
    <source>
        <dbReference type="SAM" id="MobiDB-lite"/>
    </source>
</evidence>
<keyword evidence="7" id="KW-1185">Reference proteome</keyword>
<dbReference type="STRING" id="1428644.BIV57_00520"/>
<keyword evidence="2 3" id="KW-0233">DNA recombination</keyword>
<evidence type="ECO:0000259" key="5">
    <source>
        <dbReference type="SMART" id="SM00559"/>
    </source>
</evidence>
<dbReference type="InterPro" id="IPR016194">
    <property type="entry name" value="SPOC-like_C_dom_sf"/>
</dbReference>
<dbReference type="Gene3D" id="2.40.290.10">
    <property type="match status" value="1"/>
</dbReference>
<dbReference type="RefSeq" id="WP_071654712.1">
    <property type="nucleotide sequence ID" value="NZ_MLCF01000002.1"/>
</dbReference>
<dbReference type="PANTHER" id="PTHR41251:SF1">
    <property type="entry name" value="NON-HOMOLOGOUS END JOINING PROTEIN KU"/>
    <property type="match status" value="1"/>
</dbReference>
<dbReference type="PANTHER" id="PTHR41251">
    <property type="entry name" value="NON-HOMOLOGOUS END JOINING PROTEIN KU"/>
    <property type="match status" value="1"/>
</dbReference>